<accession>A0A1J1HTH2</accession>
<protein>
    <submittedName>
        <fullName evidence="1">CLUMA_CG004969, isoform A</fullName>
    </submittedName>
</protein>
<reference evidence="1 2" key="1">
    <citation type="submission" date="2015-04" db="EMBL/GenBank/DDBJ databases">
        <authorList>
            <person name="Syromyatnikov M.Y."/>
            <person name="Popov V.N."/>
        </authorList>
    </citation>
    <scope>NUCLEOTIDE SEQUENCE [LARGE SCALE GENOMIC DNA]</scope>
</reference>
<dbReference type="EMBL" id="CVRI01000020">
    <property type="protein sequence ID" value="CRK91291.1"/>
    <property type="molecule type" value="Genomic_DNA"/>
</dbReference>
<gene>
    <name evidence="1" type="ORF">CLUMA_CG004969</name>
</gene>
<dbReference type="AlphaFoldDB" id="A0A1J1HTH2"/>
<dbReference type="Proteomes" id="UP000183832">
    <property type="component" value="Unassembled WGS sequence"/>
</dbReference>
<organism evidence="1 2">
    <name type="scientific">Clunio marinus</name>
    <dbReference type="NCBI Taxonomy" id="568069"/>
    <lineage>
        <taxon>Eukaryota</taxon>
        <taxon>Metazoa</taxon>
        <taxon>Ecdysozoa</taxon>
        <taxon>Arthropoda</taxon>
        <taxon>Hexapoda</taxon>
        <taxon>Insecta</taxon>
        <taxon>Pterygota</taxon>
        <taxon>Neoptera</taxon>
        <taxon>Endopterygota</taxon>
        <taxon>Diptera</taxon>
        <taxon>Nematocera</taxon>
        <taxon>Chironomoidea</taxon>
        <taxon>Chironomidae</taxon>
        <taxon>Clunio</taxon>
    </lineage>
</organism>
<keyword evidence="2" id="KW-1185">Reference proteome</keyword>
<sequence length="138" mass="15935">MNDIVMFIFAQNPILVIQKCNTCDLAQLLNSDNTKIKIKQERIEYKSHLMIPLHEIVIKISTSSNYSYTAITDQSPVTTTKLLVIHYKLEPSGLIVKFFHQHNHLILMFALNIFCYMLCNSNLKLSIEGIDHNLTRNL</sequence>
<name>A0A1J1HTH2_9DIPT</name>
<proteinExistence type="predicted"/>
<evidence type="ECO:0000313" key="2">
    <source>
        <dbReference type="Proteomes" id="UP000183832"/>
    </source>
</evidence>
<evidence type="ECO:0000313" key="1">
    <source>
        <dbReference type="EMBL" id="CRK91291.1"/>
    </source>
</evidence>